<feature type="non-terminal residue" evidence="1">
    <location>
        <position position="213"/>
    </location>
</feature>
<dbReference type="Proteomes" id="UP000305196">
    <property type="component" value="Unassembled WGS sequence"/>
</dbReference>
<gene>
    <name evidence="1" type="ORF">PVC01_000081500</name>
</gene>
<organism evidence="1 2">
    <name type="scientific">Plasmodium vivax</name>
    <name type="common">malaria parasite P. vivax</name>
    <dbReference type="NCBI Taxonomy" id="5855"/>
    <lineage>
        <taxon>Eukaryota</taxon>
        <taxon>Sar</taxon>
        <taxon>Alveolata</taxon>
        <taxon>Apicomplexa</taxon>
        <taxon>Aconoidasida</taxon>
        <taxon>Haemosporida</taxon>
        <taxon>Plasmodiidae</taxon>
        <taxon>Plasmodium</taxon>
        <taxon>Plasmodium (Plasmodium)</taxon>
    </lineage>
</organism>
<dbReference type="VEuPathDB" id="PlasmoDB:PVX_019670"/>
<dbReference type="VEuPathDB" id="PlasmoDB:PVW1_050040500"/>
<protein>
    <submittedName>
        <fullName evidence="1">Vir protein, putative</fullName>
    </submittedName>
</protein>
<sequence length="213" mass="25806">MFDLDSDNGLQKEESADSELKSTIQGDRIMFHHLPAYKFDQKLKEGVSNNIYSTYYNGIYYLQNQYAWITDIFNKLSRNIRLVQESYVEGDDFNKKRCYDLNFWLYDQVYKNLQSSKQNSEHMGNIIDQVQEVWKNIIDNQFYNENYKCYPDKELLLNIGYLQEIKDLFDFFEDYNQMKKEIIANTYKACFKYVDYLKQRIPVYYAWRDSCKV</sequence>
<reference evidence="1 2" key="1">
    <citation type="submission" date="2016-07" db="EMBL/GenBank/DDBJ databases">
        <authorList>
            <consortium name="Pathogen Informatics"/>
        </authorList>
    </citation>
    <scope>NUCLEOTIDE SEQUENCE [LARGE SCALE GENOMIC DNA]</scope>
</reference>
<dbReference type="InterPro" id="IPR008780">
    <property type="entry name" value="Plasmodium_Vir"/>
</dbReference>
<dbReference type="EMBL" id="FLYI01000261">
    <property type="protein sequence ID" value="SCA60535.1"/>
    <property type="molecule type" value="Genomic_DNA"/>
</dbReference>
<evidence type="ECO:0000313" key="2">
    <source>
        <dbReference type="Proteomes" id="UP000305196"/>
    </source>
</evidence>
<proteinExistence type="predicted"/>
<dbReference type="AlphaFoldDB" id="A0A1G4E5B6"/>
<evidence type="ECO:0000313" key="1">
    <source>
        <dbReference type="EMBL" id="SCA60535.1"/>
    </source>
</evidence>
<accession>A0A1G4E5B6</accession>
<name>A0A1G4E5B6_PLAVI</name>
<dbReference type="VEuPathDB" id="PlasmoDB:PVP01_0535400"/>
<dbReference type="Pfam" id="PF05795">
    <property type="entry name" value="Plasmodium_Vir"/>
    <property type="match status" value="1"/>
</dbReference>